<dbReference type="Proteomes" id="UP001595773">
    <property type="component" value="Unassembled WGS sequence"/>
</dbReference>
<proteinExistence type="predicted"/>
<dbReference type="PROSITE" id="PS51736">
    <property type="entry name" value="RECOMBINASES_3"/>
    <property type="match status" value="1"/>
</dbReference>
<keyword evidence="4" id="KW-1185">Reference proteome</keyword>
<feature type="region of interest" description="Disordered" evidence="1">
    <location>
        <begin position="46"/>
        <end position="65"/>
    </location>
</feature>
<protein>
    <submittedName>
        <fullName evidence="3">Recombinase family protein</fullName>
    </submittedName>
</protein>
<reference evidence="4" key="1">
    <citation type="journal article" date="2019" name="Int. J. Syst. Evol. Microbiol.">
        <title>The Global Catalogue of Microorganisms (GCM) 10K type strain sequencing project: providing services to taxonomists for standard genome sequencing and annotation.</title>
        <authorList>
            <consortium name="The Broad Institute Genomics Platform"/>
            <consortium name="The Broad Institute Genome Sequencing Center for Infectious Disease"/>
            <person name="Wu L."/>
            <person name="Ma J."/>
        </authorList>
    </citation>
    <scope>NUCLEOTIDE SEQUENCE [LARGE SCALE GENOMIC DNA]</scope>
    <source>
        <strain evidence="4">CGMCC 1.10698</strain>
    </source>
</reference>
<dbReference type="RefSeq" id="WP_230066821.1">
    <property type="nucleotide sequence ID" value="NZ_JAJJBU010000009.1"/>
</dbReference>
<dbReference type="InterPro" id="IPR006119">
    <property type="entry name" value="Resolv_N"/>
</dbReference>
<organism evidence="3 4">
    <name type="scientific">Arthrobacter cryoconiti</name>
    <dbReference type="NCBI Taxonomy" id="748907"/>
    <lineage>
        <taxon>Bacteria</taxon>
        <taxon>Bacillati</taxon>
        <taxon>Actinomycetota</taxon>
        <taxon>Actinomycetes</taxon>
        <taxon>Micrococcales</taxon>
        <taxon>Micrococcaceae</taxon>
        <taxon>Arthrobacter</taxon>
    </lineage>
</organism>
<dbReference type="Gene3D" id="3.40.50.1390">
    <property type="entry name" value="Resolvase, N-terminal catalytic domain"/>
    <property type="match status" value="1"/>
</dbReference>
<dbReference type="SUPFAM" id="SSF53041">
    <property type="entry name" value="Resolvase-like"/>
    <property type="match status" value="1"/>
</dbReference>
<dbReference type="EMBL" id="JBHSCQ010000020">
    <property type="protein sequence ID" value="MFC4266463.1"/>
    <property type="molecule type" value="Genomic_DNA"/>
</dbReference>
<dbReference type="InterPro" id="IPR036162">
    <property type="entry name" value="Resolvase-like_N_sf"/>
</dbReference>
<dbReference type="Pfam" id="PF00239">
    <property type="entry name" value="Resolvase"/>
    <property type="match status" value="1"/>
</dbReference>
<gene>
    <name evidence="3" type="ORF">ACFOW9_12705</name>
</gene>
<name>A0ABV8R2W2_9MICC</name>
<accession>A0ABV8R2W2</accession>
<evidence type="ECO:0000313" key="3">
    <source>
        <dbReference type="EMBL" id="MFC4266463.1"/>
    </source>
</evidence>
<evidence type="ECO:0000259" key="2">
    <source>
        <dbReference type="PROSITE" id="PS51736"/>
    </source>
</evidence>
<feature type="domain" description="Resolvase/invertase-type recombinase catalytic" evidence="2">
    <location>
        <begin position="2"/>
        <end position="65"/>
    </location>
</feature>
<sequence>MTRLGCARVSTVDQETEMQIRELEATGCERICRDHGISGTKAGMAIAAAHGRKARRQESRLPTSR</sequence>
<evidence type="ECO:0000313" key="4">
    <source>
        <dbReference type="Proteomes" id="UP001595773"/>
    </source>
</evidence>
<comment type="caution">
    <text evidence="3">The sequence shown here is derived from an EMBL/GenBank/DDBJ whole genome shotgun (WGS) entry which is preliminary data.</text>
</comment>
<evidence type="ECO:0000256" key="1">
    <source>
        <dbReference type="SAM" id="MobiDB-lite"/>
    </source>
</evidence>